<proteinExistence type="predicted"/>
<dbReference type="RefSeq" id="WP_116517713.1">
    <property type="nucleotide sequence ID" value="NZ_JACCEX010000001.1"/>
</dbReference>
<accession>A0A2U1CRW8</accession>
<protein>
    <submittedName>
        <fullName evidence="1">Uncharacterized protein</fullName>
    </submittedName>
</protein>
<dbReference type="Proteomes" id="UP000246145">
    <property type="component" value="Unassembled WGS sequence"/>
</dbReference>
<sequence>MSSGAKVVTHYIAEVTPGTTPAVGTWKTARLTSNTLSPTPTTEVSDEITNSRLNQGSVTTGLTIAGDLVGEMSFGTFDDWLAALFYGTWATDVLTIGSTRQTFSVQKGFTDVSTYHLFKGVHAATGSIEIPEEGKITLTIGAQCLDYTDASTSFVVGTPDDPTTTPFMSSLSVGDIKVDEVSLAGTACISAMTVNIDNTVQLQRCLGSGKLGPGAIIETEAAITGTMTLAWSAKAYQIWKEQISRTQFEVEFPITDSLGNAYTFNFPKVEIDGELPSGGKRDIIQATLNWTAVQSAPTITRVPAEEP</sequence>
<name>A0A2U1CRW8_9BURK</name>
<dbReference type="AlphaFoldDB" id="A0A2U1CRW8"/>
<comment type="caution">
    <text evidence="1">The sequence shown here is derived from an EMBL/GenBank/DDBJ whole genome shotgun (WGS) entry which is preliminary data.</text>
</comment>
<keyword evidence="2" id="KW-1185">Reference proteome</keyword>
<organism evidence="1 2">
    <name type="scientific">Pusillimonas noertemannii</name>
    <dbReference type="NCBI Taxonomy" id="305977"/>
    <lineage>
        <taxon>Bacteria</taxon>
        <taxon>Pseudomonadati</taxon>
        <taxon>Pseudomonadota</taxon>
        <taxon>Betaproteobacteria</taxon>
        <taxon>Burkholderiales</taxon>
        <taxon>Alcaligenaceae</taxon>
        <taxon>Pusillimonas</taxon>
    </lineage>
</organism>
<gene>
    <name evidence="1" type="ORF">C7440_1063</name>
</gene>
<evidence type="ECO:0000313" key="1">
    <source>
        <dbReference type="EMBL" id="PVY68652.1"/>
    </source>
</evidence>
<dbReference type="OrthoDB" id="6571799at2"/>
<evidence type="ECO:0000313" key="2">
    <source>
        <dbReference type="Proteomes" id="UP000246145"/>
    </source>
</evidence>
<dbReference type="InterPro" id="IPR044000">
    <property type="entry name" value="Phage_tube_2"/>
</dbReference>
<reference evidence="1 2" key="1">
    <citation type="submission" date="2018-04" db="EMBL/GenBank/DDBJ databases">
        <title>Genomic Encyclopedia of Type Strains, Phase IV (KMG-IV): sequencing the most valuable type-strain genomes for metagenomic binning, comparative biology and taxonomic classification.</title>
        <authorList>
            <person name="Goeker M."/>
        </authorList>
    </citation>
    <scope>NUCLEOTIDE SEQUENCE [LARGE SCALE GENOMIC DNA]</scope>
    <source>
        <strain evidence="1 2">DSM 10065</strain>
    </source>
</reference>
<dbReference type="Pfam" id="PF18906">
    <property type="entry name" value="Phage_tube_2"/>
    <property type="match status" value="1"/>
</dbReference>
<dbReference type="EMBL" id="QEKO01000001">
    <property type="protein sequence ID" value="PVY68652.1"/>
    <property type="molecule type" value="Genomic_DNA"/>
</dbReference>